<evidence type="ECO:0000313" key="1">
    <source>
        <dbReference type="EMBL" id="AUM58028.1"/>
    </source>
</evidence>
<reference evidence="1 2" key="2">
    <citation type="journal article" date="2020" name="PLoS ONE">
        <title>Diversity of bacteriophages encoding Panton-Valentine leukocidin in temporally and geographically related Staphylococcus aureus.</title>
        <authorList>
            <person name="Coombs G.W."/>
            <person name="Baines S.L."/>
            <person name="Howden B.P."/>
            <person name="Swenson K.M."/>
            <person name="O'Brien F.G."/>
        </authorList>
    </citation>
    <scope>NUCLEOTIDE SEQUENCE [LARGE SCALE GENOMIC DNA]</scope>
</reference>
<sequence length="82" mass="9569">MNSERGDMMCFDYSALIGRIIEKYGNRYAFAYAIGLSERSLSLKLNDKIGWRDSEIAKACELLSIPREEIQVYFFNYKVQNN</sequence>
<dbReference type="RefSeq" id="YP_010083775.1">
    <property type="nucleotide sequence ID" value="NC_055048.1"/>
</dbReference>
<dbReference type="KEGG" id="vg:65072811"/>
<keyword evidence="2" id="KW-1185">Reference proteome</keyword>
<dbReference type="InterPro" id="IPR008003">
    <property type="entry name" value="DUF739"/>
</dbReference>
<evidence type="ECO:0000313" key="2">
    <source>
        <dbReference type="Proteomes" id="UP000240693"/>
    </source>
</evidence>
<dbReference type="GeneID" id="65072811"/>
<dbReference type="Pfam" id="PF05339">
    <property type="entry name" value="DUF739"/>
    <property type="match status" value="1"/>
</dbReference>
<dbReference type="EMBL" id="MG029514">
    <property type="protein sequence ID" value="AUM58028.1"/>
    <property type="molecule type" value="Genomic_DNA"/>
</dbReference>
<protein>
    <recommendedName>
        <fullName evidence="3">Repressor</fullName>
    </recommendedName>
</protein>
<name>A0A2I6PE94_9CAUD</name>
<reference evidence="2" key="1">
    <citation type="submission" date="2017-10" db="EMBL/GenBank/DDBJ databases">
        <title>Characterization of PVL bacteriophage from community-associated Staphylococcus aureus in Western Australia.</title>
        <authorList>
            <person name="O'Brien F.G."/>
            <person name="Baines S.L."/>
            <person name="Howden B.P."/>
            <person name="Coombs G.W."/>
        </authorList>
    </citation>
    <scope>NUCLEOTIDE SEQUENCE [LARGE SCALE GENOMIC DNA]</scope>
</reference>
<proteinExistence type="predicted"/>
<dbReference type="Proteomes" id="UP000240693">
    <property type="component" value="Segment"/>
</dbReference>
<organism evidence="1 2">
    <name type="scientific">Staphylococcus phage phiSa2wa_st78</name>
    <dbReference type="NCBI Taxonomy" id="2060954"/>
    <lineage>
        <taxon>Viruses</taxon>
        <taxon>Duplodnaviria</taxon>
        <taxon>Heunggongvirae</taxon>
        <taxon>Uroviricota</taxon>
        <taxon>Caudoviricetes</taxon>
        <taxon>Triavirus</taxon>
        <taxon>Triavirus st78</taxon>
    </lineage>
</organism>
<accession>A0A2I6PE94</accession>
<evidence type="ECO:0008006" key="3">
    <source>
        <dbReference type="Google" id="ProtNLM"/>
    </source>
</evidence>